<evidence type="ECO:0000313" key="1">
    <source>
        <dbReference type="EMBL" id="ETN86944.1"/>
    </source>
</evidence>
<dbReference type="EMBL" id="KI657472">
    <property type="protein sequence ID" value="ETN86944.1"/>
    <property type="molecule type" value="Genomic_DNA"/>
</dbReference>
<dbReference type="KEGG" id="nai:NECAME_05790"/>
<gene>
    <name evidence="1" type="ORF">NECAME_05790</name>
</gene>
<keyword evidence="2" id="KW-1185">Reference proteome</keyword>
<reference evidence="2" key="1">
    <citation type="journal article" date="2014" name="Nat. Genet.">
        <title>Genome of the human hookworm Necator americanus.</title>
        <authorList>
            <person name="Tang Y.T."/>
            <person name="Gao X."/>
            <person name="Rosa B.A."/>
            <person name="Abubucker S."/>
            <person name="Hallsworth-Pepin K."/>
            <person name="Martin J."/>
            <person name="Tyagi R."/>
            <person name="Heizer E."/>
            <person name="Zhang X."/>
            <person name="Bhonagiri-Palsikar V."/>
            <person name="Minx P."/>
            <person name="Warren W.C."/>
            <person name="Wang Q."/>
            <person name="Zhan B."/>
            <person name="Hotez P.J."/>
            <person name="Sternberg P.W."/>
            <person name="Dougall A."/>
            <person name="Gaze S.T."/>
            <person name="Mulvenna J."/>
            <person name="Sotillo J."/>
            <person name="Ranganathan S."/>
            <person name="Rabelo E.M."/>
            <person name="Wilson R.K."/>
            <person name="Felgner P.L."/>
            <person name="Bethony J."/>
            <person name="Hawdon J.M."/>
            <person name="Gasser R.B."/>
            <person name="Loukas A."/>
            <person name="Mitreva M."/>
        </authorList>
    </citation>
    <scope>NUCLEOTIDE SEQUENCE [LARGE SCALE GENOMIC DNA]</scope>
</reference>
<protein>
    <submittedName>
        <fullName evidence="1">Uncharacterized protein</fullName>
    </submittedName>
</protein>
<sequence length="67" mass="7518">MNRSFILKKVTLPKINNIPIRLAPPKELRTKAFCEILLQTPANRCDFVSPKTKEATSSKNSEDACVT</sequence>
<proteinExistence type="predicted"/>
<evidence type="ECO:0000313" key="2">
    <source>
        <dbReference type="Proteomes" id="UP000053676"/>
    </source>
</evidence>
<accession>W2TZ45</accession>
<dbReference type="Proteomes" id="UP000053676">
    <property type="component" value="Unassembled WGS sequence"/>
</dbReference>
<name>W2TZ45_NECAM</name>
<organism evidence="1 2">
    <name type="scientific">Necator americanus</name>
    <name type="common">Human hookworm</name>
    <dbReference type="NCBI Taxonomy" id="51031"/>
    <lineage>
        <taxon>Eukaryota</taxon>
        <taxon>Metazoa</taxon>
        <taxon>Ecdysozoa</taxon>
        <taxon>Nematoda</taxon>
        <taxon>Chromadorea</taxon>
        <taxon>Rhabditida</taxon>
        <taxon>Rhabditina</taxon>
        <taxon>Rhabditomorpha</taxon>
        <taxon>Strongyloidea</taxon>
        <taxon>Ancylostomatidae</taxon>
        <taxon>Bunostominae</taxon>
        <taxon>Necator</taxon>
    </lineage>
</organism>
<dbReference type="AlphaFoldDB" id="W2TZ45"/>